<dbReference type="GO" id="GO:1901137">
    <property type="term" value="P:carbohydrate derivative biosynthetic process"/>
    <property type="evidence" value="ECO:0007669"/>
    <property type="project" value="UniProtKB-ARBA"/>
</dbReference>
<keyword evidence="1" id="KW-0328">Glycosyltransferase</keyword>
<sequence length="394" mass="43022">MKVLIAHNRYSSAQPSGENIIVDAEIGQLRQAGVEVVDFQRDSDDIASFTPAGKLALVGKPIYARGAQRELAETIRAEKPDLMHLHNSYPLLSPAVVRTAHASGIPVVQTIHNYRHDCMNGLYFRDGALCYDCHGKRWNIPGLVHGCYRGSRAQSAVMATSLGAHRDTWRSVDRFIALTDGIASYLRSIGMSDEQIRVKPNAIPDPGTPPKLGSGFLFAARLVPEKGIATLLSAWRRLEPGSNGILRIAGDGPLRSEVERAAADRSDVEYLGALDRDGMQKAMAASSIMTVPSEWEDVLPTTCLEALATGRAILATTLGGAPFIAGVDTERPAGIAVRPEAEELLAALRTMWRDQASFAANARDRYERVFSPTVVFEQLLDIYRDVIEGYQRRG</sequence>
<gene>
    <name evidence="4" type="ORF">JQS30_14835</name>
</gene>
<evidence type="ECO:0000256" key="2">
    <source>
        <dbReference type="ARBA" id="ARBA00022679"/>
    </source>
</evidence>
<dbReference type="Gene3D" id="3.40.50.2000">
    <property type="entry name" value="Glycogen Phosphorylase B"/>
    <property type="match status" value="2"/>
</dbReference>
<dbReference type="Pfam" id="PF13579">
    <property type="entry name" value="Glyco_trans_4_4"/>
    <property type="match status" value="1"/>
</dbReference>
<dbReference type="InterPro" id="IPR028098">
    <property type="entry name" value="Glyco_trans_4-like_N"/>
</dbReference>
<evidence type="ECO:0000313" key="5">
    <source>
        <dbReference type="Proteomes" id="UP000662939"/>
    </source>
</evidence>
<evidence type="ECO:0000313" key="4">
    <source>
        <dbReference type="EMBL" id="QSB05020.1"/>
    </source>
</evidence>
<evidence type="ECO:0000259" key="3">
    <source>
        <dbReference type="Pfam" id="PF13579"/>
    </source>
</evidence>
<dbReference type="AlphaFoldDB" id="A0A895XRY2"/>
<dbReference type="GO" id="GO:0016757">
    <property type="term" value="F:glycosyltransferase activity"/>
    <property type="evidence" value="ECO:0007669"/>
    <property type="project" value="UniProtKB-KW"/>
</dbReference>
<dbReference type="InterPro" id="IPR050194">
    <property type="entry name" value="Glycosyltransferase_grp1"/>
</dbReference>
<reference evidence="4" key="1">
    <citation type="submission" date="2021-02" db="EMBL/GenBank/DDBJ databases">
        <title>Natronoglycomyces albus gen. nov., sp. nov, a haloalkaliphilic actinobacterium from a soda solonchak soil.</title>
        <authorList>
            <person name="Sorokin D.Y."/>
            <person name="Khijniak T.V."/>
            <person name="Zakharycheva A.P."/>
            <person name="Boueva O.V."/>
            <person name="Ariskina E.V."/>
            <person name="Hahnke R.L."/>
            <person name="Bunk B."/>
            <person name="Sproer C."/>
            <person name="Schumann P."/>
            <person name="Evtushenko L.I."/>
            <person name="Kublanov I.V."/>
        </authorList>
    </citation>
    <scope>NUCLEOTIDE SEQUENCE</scope>
    <source>
        <strain evidence="4">DSM 106290</strain>
    </source>
</reference>
<keyword evidence="2" id="KW-0808">Transferase</keyword>
<dbReference type="Pfam" id="PF13692">
    <property type="entry name" value="Glyco_trans_1_4"/>
    <property type="match status" value="1"/>
</dbReference>
<dbReference type="Proteomes" id="UP000662939">
    <property type="component" value="Chromosome"/>
</dbReference>
<dbReference type="RefSeq" id="WP_213171020.1">
    <property type="nucleotide sequence ID" value="NZ_CP070496.1"/>
</dbReference>
<protein>
    <submittedName>
        <fullName evidence="4">Glycosyltransferase family 4 protein</fullName>
    </submittedName>
</protein>
<dbReference type="KEGG" id="nav:JQS30_14835"/>
<dbReference type="CDD" id="cd03801">
    <property type="entry name" value="GT4_PimA-like"/>
    <property type="match status" value="1"/>
</dbReference>
<name>A0A895XRY2_9ACTN</name>
<dbReference type="SUPFAM" id="SSF53756">
    <property type="entry name" value="UDP-Glycosyltransferase/glycogen phosphorylase"/>
    <property type="match status" value="1"/>
</dbReference>
<evidence type="ECO:0000256" key="1">
    <source>
        <dbReference type="ARBA" id="ARBA00022676"/>
    </source>
</evidence>
<dbReference type="PANTHER" id="PTHR45947">
    <property type="entry name" value="SULFOQUINOVOSYL TRANSFERASE SQD2"/>
    <property type="match status" value="1"/>
</dbReference>
<organism evidence="4 5">
    <name type="scientific">Natronoglycomyces albus</name>
    <dbReference type="NCBI Taxonomy" id="2811108"/>
    <lineage>
        <taxon>Bacteria</taxon>
        <taxon>Bacillati</taxon>
        <taxon>Actinomycetota</taxon>
        <taxon>Actinomycetes</taxon>
        <taxon>Glycomycetales</taxon>
        <taxon>Glycomycetaceae</taxon>
        <taxon>Natronoglycomyces</taxon>
    </lineage>
</organism>
<dbReference type="EMBL" id="CP070496">
    <property type="protein sequence ID" value="QSB05020.1"/>
    <property type="molecule type" value="Genomic_DNA"/>
</dbReference>
<keyword evidence="5" id="KW-1185">Reference proteome</keyword>
<feature type="domain" description="Glycosyltransferase subfamily 4-like N-terminal" evidence="3">
    <location>
        <begin position="56"/>
        <end position="201"/>
    </location>
</feature>
<dbReference type="PANTHER" id="PTHR45947:SF13">
    <property type="entry name" value="TRANSFERASE"/>
    <property type="match status" value="1"/>
</dbReference>
<proteinExistence type="predicted"/>
<accession>A0A895XRY2</accession>